<protein>
    <submittedName>
        <fullName evidence="1">Uncharacterized protein</fullName>
    </submittedName>
</protein>
<organism evidence="1 2">
    <name type="scientific">Planococcus lenghuensis</name>
    <dbReference type="NCBI Taxonomy" id="2213202"/>
    <lineage>
        <taxon>Bacteria</taxon>
        <taxon>Bacillati</taxon>
        <taxon>Bacillota</taxon>
        <taxon>Bacilli</taxon>
        <taxon>Bacillales</taxon>
        <taxon>Caryophanaceae</taxon>
        <taxon>Planococcus</taxon>
    </lineage>
</organism>
<keyword evidence="2" id="KW-1185">Reference proteome</keyword>
<name>A0A1Q2KYJ6_9BACL</name>
<dbReference type="AlphaFoldDB" id="A0A1Q2KYJ6"/>
<gene>
    <name evidence="1" type="ORF">B0X71_09530</name>
</gene>
<proteinExistence type="predicted"/>
<reference evidence="1 2" key="1">
    <citation type="submission" date="2017-02" db="EMBL/GenBank/DDBJ databases">
        <title>The complete genomic sequence of a novel cold adapted crude oil-degrading bacterium Planococcus qaidamina Y42.</title>
        <authorList>
            <person name="Yang R."/>
        </authorList>
    </citation>
    <scope>NUCLEOTIDE SEQUENCE [LARGE SCALE GENOMIC DNA]</scope>
    <source>
        <strain evidence="1 2">Y42</strain>
    </source>
</reference>
<accession>A0A1Q2KYJ6</accession>
<dbReference type="KEGG" id="pmar:B0X71_09530"/>
<sequence length="65" mass="7637">MDQMNVFQVSSAYEWVPVFYWRKNEQNQRKITTVNGGKRVGTIQATEAAMVDAIDRRYKQTPVKR</sequence>
<evidence type="ECO:0000313" key="2">
    <source>
        <dbReference type="Proteomes" id="UP000188184"/>
    </source>
</evidence>
<evidence type="ECO:0000313" key="1">
    <source>
        <dbReference type="EMBL" id="AQQ53295.1"/>
    </source>
</evidence>
<dbReference type="EMBL" id="CP019640">
    <property type="protein sequence ID" value="AQQ53295.1"/>
    <property type="molecule type" value="Genomic_DNA"/>
</dbReference>
<dbReference type="Proteomes" id="UP000188184">
    <property type="component" value="Chromosome"/>
</dbReference>